<proteinExistence type="predicted"/>
<dbReference type="InterPro" id="IPR001611">
    <property type="entry name" value="Leu-rich_rpt"/>
</dbReference>
<keyword evidence="1" id="KW-0433">Leucine-rich repeat</keyword>
<dbReference type="SMART" id="SM00365">
    <property type="entry name" value="LRR_SD22"/>
    <property type="match status" value="5"/>
</dbReference>
<dbReference type="Pfam" id="PF12799">
    <property type="entry name" value="LRR_4"/>
    <property type="match status" value="2"/>
</dbReference>
<protein>
    <submittedName>
        <fullName evidence="3">Leucine Rich Repeat Protein</fullName>
    </submittedName>
</protein>
<dbReference type="PANTHER" id="PTHR46652">
    <property type="entry name" value="LEUCINE-RICH REPEAT AND IQ DOMAIN-CONTAINING PROTEIN 1-RELATED"/>
    <property type="match status" value="1"/>
</dbReference>
<keyword evidence="2" id="KW-0677">Repeat</keyword>
<organism evidence="3">
    <name type="scientific">Hexamita inflata</name>
    <dbReference type="NCBI Taxonomy" id="28002"/>
    <lineage>
        <taxon>Eukaryota</taxon>
        <taxon>Metamonada</taxon>
        <taxon>Diplomonadida</taxon>
        <taxon>Hexamitidae</taxon>
        <taxon>Hexamitinae</taxon>
        <taxon>Hexamita</taxon>
    </lineage>
</organism>
<evidence type="ECO:0000256" key="2">
    <source>
        <dbReference type="ARBA" id="ARBA00022737"/>
    </source>
</evidence>
<dbReference type="PANTHER" id="PTHR46652:SF3">
    <property type="entry name" value="LEUCINE-RICH REPEAT-CONTAINING PROTEIN 9"/>
    <property type="match status" value="1"/>
</dbReference>
<dbReference type="InterPro" id="IPR032675">
    <property type="entry name" value="LRR_dom_sf"/>
</dbReference>
<keyword evidence="5" id="KW-1185">Reference proteome</keyword>
<reference evidence="3" key="1">
    <citation type="submission" date="2023-06" db="EMBL/GenBank/DDBJ databases">
        <authorList>
            <person name="Kurt Z."/>
        </authorList>
    </citation>
    <scope>NUCLEOTIDE SEQUENCE</scope>
</reference>
<dbReference type="InterPro" id="IPR025875">
    <property type="entry name" value="Leu-rich_rpt_4"/>
</dbReference>
<dbReference type="EMBL" id="CATOUU010000635">
    <property type="protein sequence ID" value="CAI9936318.1"/>
    <property type="molecule type" value="Genomic_DNA"/>
</dbReference>
<dbReference type="SUPFAM" id="SSF52058">
    <property type="entry name" value="L domain-like"/>
    <property type="match status" value="1"/>
</dbReference>
<evidence type="ECO:0000256" key="1">
    <source>
        <dbReference type="ARBA" id="ARBA00022614"/>
    </source>
</evidence>
<reference evidence="4 5" key="2">
    <citation type="submission" date="2024-07" db="EMBL/GenBank/DDBJ databases">
        <authorList>
            <person name="Akdeniz Z."/>
        </authorList>
    </citation>
    <scope>NUCLEOTIDE SEQUENCE [LARGE SCALE GENOMIC DNA]</scope>
</reference>
<evidence type="ECO:0000313" key="5">
    <source>
        <dbReference type="Proteomes" id="UP001642409"/>
    </source>
</evidence>
<sequence>MFNTESYNTPFQNQTEYNGAMIEIYKDQVENYQLEIQNDQALHNLSFVDELRINKLTLYRCYQISLEDTPTQIQQLWINHCKFKNIQGIQQIQNIKMLSLSNNNIRNIAPLSTMQQLEVLDLQVNSIEDISPLQQLRKLVRLHLSVNKIKEIFWLKELTRLEELYLHSNLIKDISALNQMHLLNHLIVSENNIICIQVLKNLKSLRYLRMGRNQICDISVLSVLQDLEQLDISNNNIFNLLPVKYHKYKYNFDTESQTTPSISQVKLSVRLQHIYDISQNINIAKHHSNSAKQQIQLQIQYVKTMRINALQSLVNLTNKAVVALQLEQYDDQ</sequence>
<name>A0AA86PFB5_9EUKA</name>
<evidence type="ECO:0000313" key="4">
    <source>
        <dbReference type="EMBL" id="CAL6067301.1"/>
    </source>
</evidence>
<dbReference type="Gene3D" id="3.80.10.10">
    <property type="entry name" value="Ribonuclease Inhibitor"/>
    <property type="match status" value="1"/>
</dbReference>
<dbReference type="PROSITE" id="PS51450">
    <property type="entry name" value="LRR"/>
    <property type="match status" value="6"/>
</dbReference>
<dbReference type="AlphaFoldDB" id="A0AA86PFB5"/>
<comment type="caution">
    <text evidence="3">The sequence shown here is derived from an EMBL/GenBank/DDBJ whole genome shotgun (WGS) entry which is preliminary data.</text>
</comment>
<accession>A0AA86PFB5</accession>
<dbReference type="InterPro" id="IPR050836">
    <property type="entry name" value="SDS22/Internalin_LRR"/>
</dbReference>
<gene>
    <name evidence="3" type="ORF">HINF_LOCUS23963</name>
    <name evidence="4" type="ORF">HINF_LOCUS52957</name>
</gene>
<dbReference type="EMBL" id="CAXDID020000267">
    <property type="protein sequence ID" value="CAL6067301.1"/>
    <property type="molecule type" value="Genomic_DNA"/>
</dbReference>
<evidence type="ECO:0000313" key="3">
    <source>
        <dbReference type="EMBL" id="CAI9936318.1"/>
    </source>
</evidence>
<dbReference type="Proteomes" id="UP001642409">
    <property type="component" value="Unassembled WGS sequence"/>
</dbReference>